<name>A0AA38ZBX6_VITRO</name>
<sequence length="257" mass="29031">MRQWTTNPFNELGKAVGTQAVVSLPVHHHSNNTTNCGLQILHILQCSSVASIPRGRFVCTLKSIRVGDCAQLQPISEEMFHHNNNALEDLNILGYPNLRIIPDCLYNLKDLQIGKCENLELQPHQLQGLTYLTSLKITNCENIKMPLSEWGLARSTSLKTLTISDYHHHHSLLLPTTLAELFISSFKNLESLAFLLCISRCPNLQSFLPREGLSNMLSELLITDCPLLIQRCSKEKGEDWPKIAHIPYVKTDDRLIL</sequence>
<keyword evidence="1" id="KW-0611">Plant defense</keyword>
<dbReference type="EMBL" id="JARBHA010000013">
    <property type="protein sequence ID" value="KAJ9685604.1"/>
    <property type="molecule type" value="Genomic_DNA"/>
</dbReference>
<dbReference type="SUPFAM" id="SSF52058">
    <property type="entry name" value="L domain-like"/>
    <property type="match status" value="1"/>
</dbReference>
<evidence type="ECO:0000313" key="2">
    <source>
        <dbReference type="EMBL" id="KAJ9685604.1"/>
    </source>
</evidence>
<comment type="caution">
    <text evidence="2">The sequence shown here is derived from an EMBL/GenBank/DDBJ whole genome shotgun (WGS) entry which is preliminary data.</text>
</comment>
<keyword evidence="3" id="KW-1185">Reference proteome</keyword>
<dbReference type="PANTHER" id="PTHR36766:SF40">
    <property type="entry name" value="DISEASE RESISTANCE PROTEIN RGA3"/>
    <property type="match status" value="1"/>
</dbReference>
<dbReference type="PANTHER" id="PTHR36766">
    <property type="entry name" value="PLANT BROAD-SPECTRUM MILDEW RESISTANCE PROTEIN RPW8"/>
    <property type="match status" value="1"/>
</dbReference>
<evidence type="ECO:0000256" key="1">
    <source>
        <dbReference type="ARBA" id="ARBA00022821"/>
    </source>
</evidence>
<proteinExistence type="predicted"/>
<accession>A0AA38ZBX6</accession>
<gene>
    <name evidence="2" type="ORF">PVL29_017589</name>
</gene>
<dbReference type="Proteomes" id="UP001168098">
    <property type="component" value="Unassembled WGS sequence"/>
</dbReference>
<evidence type="ECO:0000313" key="3">
    <source>
        <dbReference type="Proteomes" id="UP001168098"/>
    </source>
</evidence>
<dbReference type="Gene3D" id="3.80.10.10">
    <property type="entry name" value="Ribonuclease Inhibitor"/>
    <property type="match status" value="1"/>
</dbReference>
<evidence type="ECO:0008006" key="4">
    <source>
        <dbReference type="Google" id="ProtNLM"/>
    </source>
</evidence>
<dbReference type="AlphaFoldDB" id="A0AA38ZBX6"/>
<protein>
    <recommendedName>
        <fullName evidence="4">Disease resistance protein</fullName>
    </recommendedName>
</protein>
<organism evidence="2 3">
    <name type="scientific">Vitis rotundifolia</name>
    <name type="common">Muscadine grape</name>
    <dbReference type="NCBI Taxonomy" id="103349"/>
    <lineage>
        <taxon>Eukaryota</taxon>
        <taxon>Viridiplantae</taxon>
        <taxon>Streptophyta</taxon>
        <taxon>Embryophyta</taxon>
        <taxon>Tracheophyta</taxon>
        <taxon>Spermatophyta</taxon>
        <taxon>Magnoliopsida</taxon>
        <taxon>eudicotyledons</taxon>
        <taxon>Gunneridae</taxon>
        <taxon>Pentapetalae</taxon>
        <taxon>rosids</taxon>
        <taxon>Vitales</taxon>
        <taxon>Vitaceae</taxon>
        <taxon>Viteae</taxon>
        <taxon>Vitis</taxon>
    </lineage>
</organism>
<dbReference type="InterPro" id="IPR032675">
    <property type="entry name" value="LRR_dom_sf"/>
</dbReference>
<dbReference type="GO" id="GO:0006952">
    <property type="term" value="P:defense response"/>
    <property type="evidence" value="ECO:0007669"/>
    <property type="project" value="UniProtKB-KW"/>
</dbReference>
<reference evidence="2 3" key="1">
    <citation type="journal article" date="2023" name="BMC Biotechnol.">
        <title>Vitis rotundifolia cv Carlos genome sequencing.</title>
        <authorList>
            <person name="Huff M."/>
            <person name="Hulse-Kemp A."/>
            <person name="Scheffler B."/>
            <person name="Youngblood R."/>
            <person name="Simpson S."/>
            <person name="Babiker E."/>
            <person name="Staton M."/>
        </authorList>
    </citation>
    <scope>NUCLEOTIDE SEQUENCE [LARGE SCALE GENOMIC DNA]</scope>
    <source>
        <tissue evidence="2">Leaf</tissue>
    </source>
</reference>